<evidence type="ECO:0000313" key="11">
    <source>
        <dbReference type="EMBL" id="JAT01490.1"/>
    </source>
</evidence>
<dbReference type="InterPro" id="IPR005829">
    <property type="entry name" value="Sugar_transporter_CS"/>
</dbReference>
<evidence type="ECO:0000256" key="1">
    <source>
        <dbReference type="ARBA" id="ARBA00004651"/>
    </source>
</evidence>
<protein>
    <recommendedName>
        <fullName evidence="9">Major facilitator superfamily (MFS) profile domain-containing protein</fullName>
    </recommendedName>
</protein>
<dbReference type="EMBL" id="GECU01017042">
    <property type="protein sequence ID" value="JAS90664.1"/>
    <property type="molecule type" value="Transcribed_RNA"/>
</dbReference>
<dbReference type="PANTHER" id="PTHR48021">
    <property type="match status" value="1"/>
</dbReference>
<evidence type="ECO:0000256" key="8">
    <source>
        <dbReference type="SAM" id="Phobius"/>
    </source>
</evidence>
<evidence type="ECO:0000259" key="9">
    <source>
        <dbReference type="PROSITE" id="PS50850"/>
    </source>
</evidence>
<evidence type="ECO:0000256" key="7">
    <source>
        <dbReference type="ARBA" id="ARBA00023136"/>
    </source>
</evidence>
<dbReference type="InterPro" id="IPR036259">
    <property type="entry name" value="MFS_trans_sf"/>
</dbReference>
<evidence type="ECO:0000256" key="5">
    <source>
        <dbReference type="ARBA" id="ARBA00022692"/>
    </source>
</evidence>
<dbReference type="PROSITE" id="PS00217">
    <property type="entry name" value="SUGAR_TRANSPORT_2"/>
    <property type="match status" value="1"/>
</dbReference>
<feature type="transmembrane region" description="Helical" evidence="8">
    <location>
        <begin position="291"/>
        <end position="311"/>
    </location>
</feature>
<proteinExistence type="predicted"/>
<evidence type="ECO:0000256" key="2">
    <source>
        <dbReference type="ARBA" id="ARBA00022448"/>
    </source>
</evidence>
<feature type="transmembrane region" description="Helical" evidence="8">
    <location>
        <begin position="84"/>
        <end position="103"/>
    </location>
</feature>
<dbReference type="EMBL" id="GECU01006217">
    <property type="protein sequence ID" value="JAT01490.1"/>
    <property type="molecule type" value="Transcribed_RNA"/>
</dbReference>
<feature type="transmembrane region" description="Helical" evidence="8">
    <location>
        <begin position="12"/>
        <end position="35"/>
    </location>
</feature>
<organism evidence="10">
    <name type="scientific">Homalodisca liturata</name>
    <dbReference type="NCBI Taxonomy" id="320908"/>
    <lineage>
        <taxon>Eukaryota</taxon>
        <taxon>Metazoa</taxon>
        <taxon>Ecdysozoa</taxon>
        <taxon>Arthropoda</taxon>
        <taxon>Hexapoda</taxon>
        <taxon>Insecta</taxon>
        <taxon>Pterygota</taxon>
        <taxon>Neoptera</taxon>
        <taxon>Paraneoptera</taxon>
        <taxon>Hemiptera</taxon>
        <taxon>Auchenorrhyncha</taxon>
        <taxon>Membracoidea</taxon>
        <taxon>Cicadellidae</taxon>
        <taxon>Cicadellinae</taxon>
        <taxon>Proconiini</taxon>
        <taxon>Homalodisca</taxon>
    </lineage>
</organism>
<accession>A0A1B6IUP5</accession>
<dbReference type="AlphaFoldDB" id="A0A1B6IUP5"/>
<sequence>MILHCGNSGLWFQIFAGISVSMGAFASSSLLAWVTPILPELLSPNSEIPMTPEEASWMISIPELADLVTPIPAGLLADRLGRKPMILASAPLFTLGWSIIIYYKTYNSLLIARCIQGAAVGIVYTVVPVYLGEIASTDSRGAITSLFFIFSWLGYLFEYCTGPFFSFSNYTLLTLATTVLFFVLVWILPESPYYCLMKGDRKEAYRSLLWFRRSSEELLRKEFDMMKLTIDEDQVKETSWMEVISNPADRKALYLMLFAGSLRILSGTMPLLSYATETFQNSPDLFIAPKYITMVLGLVLVSGAFVSFFTLDLLGRRSLLIISSLGSSIALCIAGTYYFLETKTSVDVSQYNWVAPAAVLVYAVVDVGGLYPVNTAYTSELFKSNTRAIAASISTLITTFFTFVTLKFYQTFIDLFGIYFNFFMFSGLCFIGTIISYLIMPETKNKTFSQIRKELVSSRNKIC</sequence>
<dbReference type="PANTHER" id="PTHR48021:SF46">
    <property type="entry name" value="MAJOR FACILITATOR SUPERFAMILY (MFS) PROFILE DOMAIN-CONTAINING PROTEIN"/>
    <property type="match status" value="1"/>
</dbReference>
<reference evidence="10" key="1">
    <citation type="submission" date="2015-11" db="EMBL/GenBank/DDBJ databases">
        <title>De novo transcriptome assembly of four potential Pierce s Disease insect vectors from Arizona vineyards.</title>
        <authorList>
            <person name="Tassone E.E."/>
        </authorList>
    </citation>
    <scope>NUCLEOTIDE SEQUENCE</scope>
</reference>
<feature type="transmembrane region" description="Helical" evidence="8">
    <location>
        <begin position="318"/>
        <end position="339"/>
    </location>
</feature>
<feature type="transmembrane region" description="Helical" evidence="8">
    <location>
        <begin position="385"/>
        <end position="406"/>
    </location>
</feature>
<keyword evidence="7 8" id="KW-0472">Membrane</keyword>
<dbReference type="PROSITE" id="PS00216">
    <property type="entry name" value="SUGAR_TRANSPORT_1"/>
    <property type="match status" value="2"/>
</dbReference>
<dbReference type="GO" id="GO:0022857">
    <property type="term" value="F:transmembrane transporter activity"/>
    <property type="evidence" value="ECO:0007669"/>
    <property type="project" value="InterPro"/>
</dbReference>
<evidence type="ECO:0000256" key="4">
    <source>
        <dbReference type="ARBA" id="ARBA00022597"/>
    </source>
</evidence>
<evidence type="ECO:0000256" key="6">
    <source>
        <dbReference type="ARBA" id="ARBA00022989"/>
    </source>
</evidence>
<dbReference type="InterPro" id="IPR050549">
    <property type="entry name" value="MFS_Trehalose_Transporter"/>
</dbReference>
<gene>
    <name evidence="11" type="ORF">g.40293</name>
    <name evidence="10" type="ORF">g.40296</name>
</gene>
<keyword evidence="2" id="KW-0813">Transport</keyword>
<name>A0A1B6IUP5_9HEMI</name>
<dbReference type="Pfam" id="PF00083">
    <property type="entry name" value="Sugar_tr"/>
    <property type="match status" value="1"/>
</dbReference>
<dbReference type="GO" id="GO:0005886">
    <property type="term" value="C:plasma membrane"/>
    <property type="evidence" value="ECO:0007669"/>
    <property type="project" value="UniProtKB-SubCell"/>
</dbReference>
<comment type="subcellular location">
    <subcellularLocation>
        <location evidence="1">Cell membrane</location>
        <topology evidence="1">Multi-pass membrane protein</topology>
    </subcellularLocation>
</comment>
<dbReference type="PROSITE" id="PS50850">
    <property type="entry name" value="MFS"/>
    <property type="match status" value="1"/>
</dbReference>
<evidence type="ECO:0000256" key="3">
    <source>
        <dbReference type="ARBA" id="ARBA00022475"/>
    </source>
</evidence>
<evidence type="ECO:0000313" key="10">
    <source>
        <dbReference type="EMBL" id="JAS90664.1"/>
    </source>
</evidence>
<dbReference type="SUPFAM" id="SSF103473">
    <property type="entry name" value="MFS general substrate transporter"/>
    <property type="match status" value="1"/>
</dbReference>
<dbReference type="InterPro" id="IPR005828">
    <property type="entry name" value="MFS_sugar_transport-like"/>
</dbReference>
<keyword evidence="4" id="KW-0762">Sugar transport</keyword>
<keyword evidence="3" id="KW-1003">Cell membrane</keyword>
<keyword evidence="5 8" id="KW-0812">Transmembrane</keyword>
<keyword evidence="6 8" id="KW-1133">Transmembrane helix</keyword>
<dbReference type="Gene3D" id="1.20.1250.20">
    <property type="entry name" value="MFS general substrate transporter like domains"/>
    <property type="match status" value="1"/>
</dbReference>
<dbReference type="FunFam" id="1.20.1250.20:FF:000218">
    <property type="entry name" value="facilitated trehalose transporter Tret1"/>
    <property type="match status" value="1"/>
</dbReference>
<feature type="transmembrane region" description="Helical" evidence="8">
    <location>
        <begin position="418"/>
        <end position="440"/>
    </location>
</feature>
<feature type="transmembrane region" description="Helical" evidence="8">
    <location>
        <begin position="143"/>
        <end position="164"/>
    </location>
</feature>
<dbReference type="InterPro" id="IPR020846">
    <property type="entry name" value="MFS_dom"/>
</dbReference>
<feature type="transmembrane region" description="Helical" evidence="8">
    <location>
        <begin position="351"/>
        <end position="373"/>
    </location>
</feature>
<feature type="transmembrane region" description="Helical" evidence="8">
    <location>
        <begin position="109"/>
        <end position="131"/>
    </location>
</feature>
<feature type="transmembrane region" description="Helical" evidence="8">
    <location>
        <begin position="170"/>
        <end position="188"/>
    </location>
</feature>
<feature type="domain" description="Major facilitator superfamily (MFS) profile" evidence="9">
    <location>
        <begin position="12"/>
        <end position="444"/>
    </location>
</feature>